<proteinExistence type="predicted"/>
<protein>
    <submittedName>
        <fullName evidence="1">Tryptophan synthase</fullName>
    </submittedName>
</protein>
<sequence>MREVGNVGFWEEYQSYSDYIGRPGYVHLASRLTAYAGGATIWLAREDLNHTGSCCIVNALGQVLLAKRMGKKRIITETGSGQHGVATASLCAKFGLQCVVYVGAKDELRQSVNMGKMEILGAKIARVKTGDQTRREAMNEALRACAADTETTYYLAGTPTGPYPIPLIVRTFQSTMGEETKRQCLEKIGKLPDAVVACVGTGAIAVGLFPPFLNNTTVRLVGVEAGGKGLQGSFHSATLSKGSCGVFQGAMTYVLQDKHGQIGRSHSVAAGLDHPAVGPELSFWRDSGRVEIITATDEEAIDCFRLVSRLEGIIPALESAHAIHGAMQLAKSIGCDKHVLVCIGGNGDKDIPLVSSLIA</sequence>
<dbReference type="Proteomes" id="UP000805649">
    <property type="component" value="Unassembled WGS sequence"/>
</dbReference>
<reference evidence="1 2" key="1">
    <citation type="journal article" date="2020" name="Phytopathology">
        <title>Genome Sequence Resources of Colletotrichum truncatum, C. plurivorum, C. musicola, and C. sojae: Four Species Pathogenic to Soybean (Glycine max).</title>
        <authorList>
            <person name="Rogerio F."/>
            <person name="Boufleur T.R."/>
            <person name="Ciampi-Guillardi M."/>
            <person name="Sukno S.A."/>
            <person name="Thon M.R."/>
            <person name="Massola Junior N.S."/>
            <person name="Baroncelli R."/>
        </authorList>
    </citation>
    <scope>NUCLEOTIDE SEQUENCE [LARGE SCALE GENOMIC DNA]</scope>
    <source>
        <strain evidence="1 2">CMES1059</strain>
    </source>
</reference>
<accession>A0ACC3YCE5</accession>
<name>A0ACC3YCE5_COLTU</name>
<gene>
    <name evidence="1" type="ORF">CTRU02_215656</name>
</gene>
<dbReference type="EMBL" id="VUJX02000017">
    <property type="protein sequence ID" value="KAL0929490.1"/>
    <property type="molecule type" value="Genomic_DNA"/>
</dbReference>
<evidence type="ECO:0000313" key="2">
    <source>
        <dbReference type="Proteomes" id="UP000805649"/>
    </source>
</evidence>
<keyword evidence="2" id="KW-1185">Reference proteome</keyword>
<organism evidence="1 2">
    <name type="scientific">Colletotrichum truncatum</name>
    <name type="common">Anthracnose fungus</name>
    <name type="synonym">Colletotrichum capsici</name>
    <dbReference type="NCBI Taxonomy" id="5467"/>
    <lineage>
        <taxon>Eukaryota</taxon>
        <taxon>Fungi</taxon>
        <taxon>Dikarya</taxon>
        <taxon>Ascomycota</taxon>
        <taxon>Pezizomycotina</taxon>
        <taxon>Sordariomycetes</taxon>
        <taxon>Hypocreomycetidae</taxon>
        <taxon>Glomerellales</taxon>
        <taxon>Glomerellaceae</taxon>
        <taxon>Colletotrichum</taxon>
        <taxon>Colletotrichum truncatum species complex</taxon>
    </lineage>
</organism>
<comment type="caution">
    <text evidence="1">The sequence shown here is derived from an EMBL/GenBank/DDBJ whole genome shotgun (WGS) entry which is preliminary data.</text>
</comment>
<evidence type="ECO:0000313" key="1">
    <source>
        <dbReference type="EMBL" id="KAL0929490.1"/>
    </source>
</evidence>